<evidence type="ECO:0000259" key="6">
    <source>
        <dbReference type="Pfam" id="PF00441"/>
    </source>
</evidence>
<dbReference type="InterPro" id="IPR046373">
    <property type="entry name" value="Acyl-CoA_Oxase/DH_mid-dom_sf"/>
</dbReference>
<reference evidence="10" key="1">
    <citation type="journal article" date="2019" name="Int. J. Syst. Evol. Microbiol.">
        <title>The Global Catalogue of Microorganisms (GCM) 10K type strain sequencing project: providing services to taxonomists for standard genome sequencing and annotation.</title>
        <authorList>
            <consortium name="The Broad Institute Genomics Platform"/>
            <consortium name="The Broad Institute Genome Sequencing Center for Infectious Disease"/>
            <person name="Wu L."/>
            <person name="Ma J."/>
        </authorList>
    </citation>
    <scope>NUCLEOTIDE SEQUENCE [LARGE SCALE GENOMIC DNA]</scope>
    <source>
        <strain evidence="10">CCUG 39402</strain>
    </source>
</reference>
<dbReference type="Gene3D" id="2.40.110.10">
    <property type="entry name" value="Butyryl-CoA Dehydrogenase, subunit A, domain 2"/>
    <property type="match status" value="1"/>
</dbReference>
<dbReference type="Gene3D" id="1.10.540.10">
    <property type="entry name" value="Acyl-CoA dehydrogenase/oxidase, N-terminal domain"/>
    <property type="match status" value="1"/>
</dbReference>
<dbReference type="PANTHER" id="PTHR43884:SF20">
    <property type="entry name" value="ACYL-COA DEHYDROGENASE FADE28"/>
    <property type="match status" value="1"/>
</dbReference>
<keyword evidence="4" id="KW-0274">FAD</keyword>
<comment type="similarity">
    <text evidence="2">Belongs to the acyl-CoA dehydrogenase family.</text>
</comment>
<keyword evidence="3" id="KW-0285">Flavoprotein</keyword>
<evidence type="ECO:0000256" key="1">
    <source>
        <dbReference type="ARBA" id="ARBA00001974"/>
    </source>
</evidence>
<dbReference type="PANTHER" id="PTHR43884">
    <property type="entry name" value="ACYL-COA DEHYDROGENASE"/>
    <property type="match status" value="1"/>
</dbReference>
<name>A0ABW1U6S5_9BURK</name>
<comment type="caution">
    <text evidence="9">The sequence shown here is derived from an EMBL/GenBank/DDBJ whole genome shotgun (WGS) entry which is preliminary data.</text>
</comment>
<gene>
    <name evidence="9" type="ORF">ACFQND_26860</name>
</gene>
<comment type="cofactor">
    <cofactor evidence="1">
        <name>FAD</name>
        <dbReference type="ChEBI" id="CHEBI:57692"/>
    </cofactor>
</comment>
<evidence type="ECO:0000256" key="2">
    <source>
        <dbReference type="ARBA" id="ARBA00009347"/>
    </source>
</evidence>
<proteinExistence type="inferred from homology"/>
<evidence type="ECO:0000256" key="3">
    <source>
        <dbReference type="ARBA" id="ARBA00022630"/>
    </source>
</evidence>
<sequence>MDFSLSEEQVMLSDMATRMFANEHDWQVRKHVLADPAYTPPSLWGQLSDLGLLGIYMDEEASVQDRAVAAHLVCTAMGKSLALEPFVSTAVMAASILGSGAVSPANKAMLAAIQAGRAKVALALLETRSGFELANIGLTATQVENGYLISGRKIAVIDGPGASHVLVSARTSGKPGDRKGVTLFLINRDTSGLTVSSSVAIDGTPLAAISFENVEVPAASLAGELHEGLDLLETAVNHGRSAMLSEAVGAMDRLLELCVEYLNTRVQFGQKLAQFQVMQHHIADFYTAVEQSRSMALLAIRALTDPDQMQQKKLLAAACCTVGKASLLAGELAVQMHGGVGMSDELSVGHYFRRLIFLDDCWGNAEYNARLYAALN</sequence>
<dbReference type="SUPFAM" id="SSF47203">
    <property type="entry name" value="Acyl-CoA dehydrogenase C-terminal domain-like"/>
    <property type="match status" value="1"/>
</dbReference>
<keyword evidence="10" id="KW-1185">Reference proteome</keyword>
<keyword evidence="5" id="KW-0560">Oxidoreductase</keyword>
<dbReference type="Pfam" id="PF02771">
    <property type="entry name" value="Acyl-CoA_dh_N"/>
    <property type="match status" value="1"/>
</dbReference>
<dbReference type="Gene3D" id="1.20.140.10">
    <property type="entry name" value="Butyryl-CoA Dehydrogenase, subunit A, domain 3"/>
    <property type="match status" value="1"/>
</dbReference>
<feature type="domain" description="Acyl-CoA dehydrogenase/oxidase N-terminal" evidence="8">
    <location>
        <begin position="6"/>
        <end position="98"/>
    </location>
</feature>
<dbReference type="InterPro" id="IPR013786">
    <property type="entry name" value="AcylCoA_DH/ox_N"/>
</dbReference>
<evidence type="ECO:0000256" key="5">
    <source>
        <dbReference type="ARBA" id="ARBA00023002"/>
    </source>
</evidence>
<dbReference type="InterPro" id="IPR006091">
    <property type="entry name" value="Acyl-CoA_Oxase/DH_mid-dom"/>
</dbReference>
<dbReference type="SUPFAM" id="SSF56645">
    <property type="entry name" value="Acyl-CoA dehydrogenase NM domain-like"/>
    <property type="match status" value="1"/>
</dbReference>
<feature type="domain" description="Acyl-CoA oxidase/dehydrogenase middle" evidence="7">
    <location>
        <begin position="121"/>
        <end position="214"/>
    </location>
</feature>
<evidence type="ECO:0000313" key="10">
    <source>
        <dbReference type="Proteomes" id="UP001596270"/>
    </source>
</evidence>
<dbReference type="RefSeq" id="WP_371439466.1">
    <property type="nucleotide sequence ID" value="NZ_JBHSRS010000084.1"/>
</dbReference>
<feature type="domain" description="Acyl-CoA dehydrogenase/oxidase C-terminal" evidence="6">
    <location>
        <begin position="227"/>
        <end position="356"/>
    </location>
</feature>
<accession>A0ABW1U6S5</accession>
<dbReference type="Pfam" id="PF00441">
    <property type="entry name" value="Acyl-CoA_dh_1"/>
    <property type="match status" value="1"/>
</dbReference>
<evidence type="ECO:0000256" key="4">
    <source>
        <dbReference type="ARBA" id="ARBA00022827"/>
    </source>
</evidence>
<dbReference type="Proteomes" id="UP001596270">
    <property type="component" value="Unassembled WGS sequence"/>
</dbReference>
<dbReference type="InterPro" id="IPR037069">
    <property type="entry name" value="AcylCoA_DH/ox_N_sf"/>
</dbReference>
<dbReference type="EMBL" id="JBHSRS010000084">
    <property type="protein sequence ID" value="MFC6284863.1"/>
    <property type="molecule type" value="Genomic_DNA"/>
</dbReference>
<dbReference type="Pfam" id="PF02770">
    <property type="entry name" value="Acyl-CoA_dh_M"/>
    <property type="match status" value="1"/>
</dbReference>
<dbReference type="InterPro" id="IPR009100">
    <property type="entry name" value="AcylCoA_DH/oxidase_NM_dom_sf"/>
</dbReference>
<protein>
    <submittedName>
        <fullName evidence="9">Acyl-CoA dehydrogenase family protein</fullName>
    </submittedName>
</protein>
<evidence type="ECO:0000259" key="8">
    <source>
        <dbReference type="Pfam" id="PF02771"/>
    </source>
</evidence>
<evidence type="ECO:0000313" key="9">
    <source>
        <dbReference type="EMBL" id="MFC6284863.1"/>
    </source>
</evidence>
<organism evidence="9 10">
    <name type="scientific">Polaromonas aquatica</name>
    <dbReference type="NCBI Taxonomy" id="332657"/>
    <lineage>
        <taxon>Bacteria</taxon>
        <taxon>Pseudomonadati</taxon>
        <taxon>Pseudomonadota</taxon>
        <taxon>Betaproteobacteria</taxon>
        <taxon>Burkholderiales</taxon>
        <taxon>Comamonadaceae</taxon>
        <taxon>Polaromonas</taxon>
    </lineage>
</organism>
<dbReference type="CDD" id="cd00567">
    <property type="entry name" value="ACAD"/>
    <property type="match status" value="1"/>
</dbReference>
<dbReference type="InterPro" id="IPR036250">
    <property type="entry name" value="AcylCo_DH-like_C"/>
</dbReference>
<evidence type="ECO:0000259" key="7">
    <source>
        <dbReference type="Pfam" id="PF02770"/>
    </source>
</evidence>
<dbReference type="InterPro" id="IPR009075">
    <property type="entry name" value="AcylCo_DH/oxidase_C"/>
</dbReference>